<protein>
    <submittedName>
        <fullName evidence="2">G_PROTEIN_RECEP_F2_3 domain-containing protein</fullName>
    </submittedName>
</protein>
<evidence type="ECO:0000313" key="2">
    <source>
        <dbReference type="WBParaSite" id="ALUE_0000019701-mRNA-1"/>
    </source>
</evidence>
<keyword evidence="1" id="KW-1185">Reference proteome</keyword>
<dbReference type="Proteomes" id="UP000036681">
    <property type="component" value="Unplaced"/>
</dbReference>
<organism evidence="1 2">
    <name type="scientific">Ascaris lumbricoides</name>
    <name type="common">Giant roundworm</name>
    <dbReference type="NCBI Taxonomy" id="6252"/>
    <lineage>
        <taxon>Eukaryota</taxon>
        <taxon>Metazoa</taxon>
        <taxon>Ecdysozoa</taxon>
        <taxon>Nematoda</taxon>
        <taxon>Chromadorea</taxon>
        <taxon>Rhabditida</taxon>
        <taxon>Spirurina</taxon>
        <taxon>Ascaridomorpha</taxon>
        <taxon>Ascaridoidea</taxon>
        <taxon>Ascarididae</taxon>
        <taxon>Ascaris</taxon>
    </lineage>
</organism>
<reference evidence="2" key="1">
    <citation type="submission" date="2017-02" db="UniProtKB">
        <authorList>
            <consortium name="WormBaseParasite"/>
        </authorList>
    </citation>
    <scope>IDENTIFICATION</scope>
</reference>
<name>A0A0M3HFA2_ASCLU</name>
<evidence type="ECO:0000313" key="1">
    <source>
        <dbReference type="Proteomes" id="UP000036681"/>
    </source>
</evidence>
<accession>A0A0M3HFA2</accession>
<dbReference type="AlphaFoldDB" id="A0A0M3HFA2"/>
<sequence>MFNLFRNNTPENVNMQQCLELQMIADASEDWWPSNDSEESISLCSQDLGNPWSHAYKGKECYIDAFEELK</sequence>
<dbReference type="WBParaSite" id="ALUE_0000019701-mRNA-1">
    <property type="protein sequence ID" value="ALUE_0000019701-mRNA-1"/>
    <property type="gene ID" value="ALUE_0000019701"/>
</dbReference>
<proteinExistence type="predicted"/>